<dbReference type="PANTHER" id="PTHR33546:SF1">
    <property type="entry name" value="LARGE, MULTIFUNCTIONAL SECRETED PROTEIN"/>
    <property type="match status" value="1"/>
</dbReference>
<dbReference type="Gene3D" id="2.120.10.30">
    <property type="entry name" value="TolB, C-terminal domain"/>
    <property type="match status" value="1"/>
</dbReference>
<dbReference type="PROSITE" id="PS51257">
    <property type="entry name" value="PROKAR_LIPOPROTEIN"/>
    <property type="match status" value="1"/>
</dbReference>
<dbReference type="SUPFAM" id="SSF50952">
    <property type="entry name" value="Soluble quinoprotein glucose dehydrogenase"/>
    <property type="match status" value="1"/>
</dbReference>
<gene>
    <name evidence="3" type="ORF">ACFO0A_14175</name>
</gene>
<proteinExistence type="predicted"/>
<keyword evidence="1" id="KW-0732">Signal</keyword>
<dbReference type="EMBL" id="JBHSDR010000008">
    <property type="protein sequence ID" value="MFC4296201.1"/>
    <property type="molecule type" value="Genomic_DNA"/>
</dbReference>
<dbReference type="RefSeq" id="WP_379539699.1">
    <property type="nucleotide sequence ID" value="NZ_JBHSDR010000008.1"/>
</dbReference>
<dbReference type="PANTHER" id="PTHR33546">
    <property type="entry name" value="LARGE, MULTIFUNCTIONAL SECRETED PROTEIN-RELATED"/>
    <property type="match status" value="1"/>
</dbReference>
<dbReference type="InterPro" id="IPR011041">
    <property type="entry name" value="Quinoprot_gluc/sorb_DH_b-prop"/>
</dbReference>
<evidence type="ECO:0000256" key="1">
    <source>
        <dbReference type="SAM" id="SignalP"/>
    </source>
</evidence>
<evidence type="ECO:0000313" key="4">
    <source>
        <dbReference type="Proteomes" id="UP001595828"/>
    </source>
</evidence>
<reference evidence="4" key="1">
    <citation type="journal article" date="2019" name="Int. J. Syst. Evol. Microbiol.">
        <title>The Global Catalogue of Microorganisms (GCM) 10K type strain sequencing project: providing services to taxonomists for standard genome sequencing and annotation.</title>
        <authorList>
            <consortium name="The Broad Institute Genomics Platform"/>
            <consortium name="The Broad Institute Genome Sequencing Center for Infectious Disease"/>
            <person name="Wu L."/>
            <person name="Ma J."/>
        </authorList>
    </citation>
    <scope>NUCLEOTIDE SEQUENCE [LARGE SCALE GENOMIC DNA]</scope>
    <source>
        <strain evidence="4">CGMCC 1.12989</strain>
    </source>
</reference>
<feature type="domain" description="Pyrroloquinoline quinone-dependent pyranose dehydrogenase beta-propeller" evidence="2">
    <location>
        <begin position="135"/>
        <end position="283"/>
    </location>
</feature>
<dbReference type="InterPro" id="IPR011042">
    <property type="entry name" value="6-blade_b-propeller_TolB-like"/>
</dbReference>
<protein>
    <submittedName>
        <fullName evidence="3">PQQ-dependent sugar dehydrogenase</fullName>
    </submittedName>
</protein>
<feature type="domain" description="Pyrroloquinoline quinone-dependent pyranose dehydrogenase beta-propeller" evidence="2">
    <location>
        <begin position="326"/>
        <end position="431"/>
    </location>
</feature>
<keyword evidence="4" id="KW-1185">Reference proteome</keyword>
<evidence type="ECO:0000259" key="2">
    <source>
        <dbReference type="Pfam" id="PF22807"/>
    </source>
</evidence>
<name>A0ABV8RV09_9SPHN</name>
<comment type="caution">
    <text evidence="3">The sequence shown here is derived from an EMBL/GenBank/DDBJ whole genome shotgun (WGS) entry which is preliminary data.</text>
</comment>
<dbReference type="Proteomes" id="UP001595828">
    <property type="component" value="Unassembled WGS sequence"/>
</dbReference>
<evidence type="ECO:0000313" key="3">
    <source>
        <dbReference type="EMBL" id="MFC4296201.1"/>
    </source>
</evidence>
<feature type="signal peptide" evidence="1">
    <location>
        <begin position="1"/>
        <end position="28"/>
    </location>
</feature>
<accession>A0ABV8RV09</accession>
<dbReference type="Pfam" id="PF22807">
    <property type="entry name" value="TrAA12"/>
    <property type="match status" value="2"/>
</dbReference>
<feature type="chain" id="PRO_5046202414" evidence="1">
    <location>
        <begin position="29"/>
        <end position="444"/>
    </location>
</feature>
<sequence>MKARLALGATAAALVLAACSHNVGTTEAQTGGQPVLPDPIQYLFPPMKIATPVGWKAGEAPTAPPGFVVTAFASGLKGPRNILPLANGDVLAVESGGPGTENVLRPKNIIYGMVIGKAHSPVKPGNRVVLLRDSNGDGKADQQAVLIDKLNSPFGITMVGNTLYVAETDRVMRYPFTVGQTRIAGPASLVTELPGGPVNHHWTKSLTASPDGSKLYVGIGSNSNIVERGIGAEYQRAQIWEVDPVTGASRPFATGLRNPNGLTFQPATGQLWTVVNERDEIGNNLVPDYMTSVREGAFYGWPWSYYGQHVDIRVKPERPDMVAKAIPADYALGAHVAALGLAFNSFPAFPAHYANGAFIGEHGSWDRNVPSGYQVAFVPFAGGKPAGKVETFLTGFLGKDGHTRGRPVSVAFDRGGALLVADDVGNVIWRVTPSAAARTVSAVR</sequence>
<organism evidence="3 4">
    <name type="scientific">Novosphingobium tardum</name>
    <dbReference type="NCBI Taxonomy" id="1538021"/>
    <lineage>
        <taxon>Bacteria</taxon>
        <taxon>Pseudomonadati</taxon>
        <taxon>Pseudomonadota</taxon>
        <taxon>Alphaproteobacteria</taxon>
        <taxon>Sphingomonadales</taxon>
        <taxon>Sphingomonadaceae</taxon>
        <taxon>Novosphingobium</taxon>
    </lineage>
</organism>
<dbReference type="InterPro" id="IPR054539">
    <property type="entry name" value="Beta-prop_PDH"/>
</dbReference>